<dbReference type="Gene3D" id="3.90.1200.10">
    <property type="match status" value="1"/>
</dbReference>
<comment type="caution">
    <text evidence="13">The sequence shown here is derived from an EMBL/GenBank/DDBJ whole genome shotgun (WGS) entry which is preliminary data.</text>
</comment>
<dbReference type="EC" id="2.7.11.1" evidence="11"/>
<keyword evidence="14" id="KW-1185">Reference proteome</keyword>
<keyword evidence="9 11" id="KW-0460">Magnesium</keyword>
<evidence type="ECO:0000313" key="14">
    <source>
        <dbReference type="Proteomes" id="UP000037660"/>
    </source>
</evidence>
<protein>
    <recommendedName>
        <fullName evidence="11">Stress response kinase A</fullName>
        <ecNumber evidence="11">2.7.11.1</ecNumber>
    </recommendedName>
    <alternativeName>
        <fullName evidence="11">Serine/threonine-protein kinase SrkA</fullName>
    </alternativeName>
</protein>
<evidence type="ECO:0000256" key="9">
    <source>
        <dbReference type="ARBA" id="ARBA00022842"/>
    </source>
</evidence>
<evidence type="ECO:0000256" key="2">
    <source>
        <dbReference type="ARBA" id="ARBA00022527"/>
    </source>
</evidence>
<comment type="subunit">
    <text evidence="11">Monomer.</text>
</comment>
<evidence type="ECO:0000256" key="3">
    <source>
        <dbReference type="ARBA" id="ARBA00022553"/>
    </source>
</evidence>
<keyword evidence="8 11" id="KW-0067">ATP-binding</keyword>
<evidence type="ECO:0000259" key="12">
    <source>
        <dbReference type="Pfam" id="PF01636"/>
    </source>
</evidence>
<feature type="active site" evidence="11">
    <location>
        <position position="262"/>
    </location>
</feature>
<sequence>MSPAPSASPPSAVPFDGLTPDTVLDALDGVGLRGDGRLLQLNSYENRVFQVFLEDGRVLVAKFYRPGRWSDAQILEEHAFAAELAADECPVVAPWPLRPQADARLPTRLCRPDGAPGGDAGTGAGTDPAIGTLAEVSTPGGAYRFAVAERRAGRGPELEDAGTLAWIGRLLGRMHRVGARERFVQRPRVDVDTLGQAARDLLLAGDWLPPDVKPRWQATVDRLLEHARRAFDAAGARTDLRLHGDCHIGNILWTAAGPHFVDLDDCASGPAVQDLWMLLSGDPGSLRAEARRLLEGYEQFMDFDDAELALVEPLRSLRMIHHSAWIARRWSDPAFPAAFPWFGQGNYWAQKLSELQEQLDRAEG</sequence>
<comment type="cofactor">
    <cofactor evidence="11">
        <name>Mg(2+)</name>
        <dbReference type="ChEBI" id="CHEBI:18420"/>
    </cofactor>
</comment>
<dbReference type="PANTHER" id="PTHR39573:SF1">
    <property type="entry name" value="STRESS RESPONSE KINASE A"/>
    <property type="match status" value="1"/>
</dbReference>
<evidence type="ECO:0000256" key="6">
    <source>
        <dbReference type="ARBA" id="ARBA00022741"/>
    </source>
</evidence>
<evidence type="ECO:0000256" key="1">
    <source>
        <dbReference type="ARBA" id="ARBA00022490"/>
    </source>
</evidence>
<keyword evidence="1 11" id="KW-0963">Cytoplasm</keyword>
<comment type="function">
    <text evidence="11">A protein kinase that phosphorylates Ser and Thr residues. Probably acts to suppress the effects of stress linked to accumulation of reactive oxygen species. Probably involved in the extracytoplasmic stress response.</text>
</comment>
<dbReference type="Pfam" id="PF01636">
    <property type="entry name" value="APH"/>
    <property type="match status" value="1"/>
</dbReference>
<feature type="binding site" evidence="11">
    <location>
        <position position="262"/>
    </location>
    <ligand>
        <name>Mg(2+)</name>
        <dbReference type="ChEBI" id="CHEBI:18420"/>
    </ligand>
</feature>
<evidence type="ECO:0000256" key="5">
    <source>
        <dbReference type="ARBA" id="ARBA00022723"/>
    </source>
</evidence>
<evidence type="ECO:0000256" key="4">
    <source>
        <dbReference type="ARBA" id="ARBA00022679"/>
    </source>
</evidence>
<name>A0A0K8NVU6_PISS1</name>
<dbReference type="STRING" id="1547922.ISF6_4692"/>
<keyword evidence="6 11" id="KW-0547">Nucleotide-binding</keyword>
<evidence type="ECO:0000256" key="10">
    <source>
        <dbReference type="ARBA" id="ARBA00023016"/>
    </source>
</evidence>
<keyword evidence="5 11" id="KW-0479">Metal-binding</keyword>
<gene>
    <name evidence="11" type="primary">srkA</name>
    <name evidence="13" type="ORF">ISF6_4692</name>
</gene>
<keyword evidence="10 11" id="KW-0346">Stress response</keyword>
<proteinExistence type="inferred from homology"/>
<reference evidence="13 14" key="2">
    <citation type="journal article" date="2016" name="Science">
        <title>A bacterium that degrades and assimilates poly(ethylene terephthalate).</title>
        <authorList>
            <person name="Yoshida S."/>
            <person name="Hiraga K."/>
            <person name="Takehana T."/>
            <person name="Taniguchi I."/>
            <person name="Yamaji H."/>
            <person name="Maeda Y."/>
            <person name="Toyohara K."/>
            <person name="Miyamoto K."/>
            <person name="Kimura Y."/>
            <person name="Oda K."/>
        </authorList>
    </citation>
    <scope>NUCLEOTIDE SEQUENCE [LARGE SCALE GENOMIC DNA]</scope>
    <source>
        <strain evidence="14">NBRC 110686 / TISTR 2288 / 201-F6</strain>
    </source>
</reference>
<dbReference type="AlphaFoldDB" id="A0A0K8NVU6"/>
<organism evidence="13 14">
    <name type="scientific">Piscinibacter sakaiensis</name>
    <name type="common">Ideonella sakaiensis</name>
    <dbReference type="NCBI Taxonomy" id="1547922"/>
    <lineage>
        <taxon>Bacteria</taxon>
        <taxon>Pseudomonadati</taxon>
        <taxon>Pseudomonadota</taxon>
        <taxon>Betaproteobacteria</taxon>
        <taxon>Burkholderiales</taxon>
        <taxon>Sphaerotilaceae</taxon>
        <taxon>Piscinibacter</taxon>
    </lineage>
</organism>
<dbReference type="OrthoDB" id="5392197at2"/>
<keyword evidence="2 11" id="KW-0723">Serine/threonine-protein kinase</keyword>
<comment type="subcellular location">
    <subcellularLocation>
        <location evidence="11">Cytoplasm</location>
    </subcellularLocation>
</comment>
<dbReference type="InterPro" id="IPR002575">
    <property type="entry name" value="Aminoglycoside_PTrfase"/>
</dbReference>
<dbReference type="GO" id="GO:0106310">
    <property type="term" value="F:protein serine kinase activity"/>
    <property type="evidence" value="ECO:0007669"/>
    <property type="project" value="RHEA"/>
</dbReference>
<dbReference type="GO" id="GO:0000287">
    <property type="term" value="F:magnesium ion binding"/>
    <property type="evidence" value="ECO:0007669"/>
    <property type="project" value="UniProtKB-UniRule"/>
</dbReference>
<feature type="site" description="ATP" evidence="11">
    <location>
        <position position="43"/>
    </location>
</feature>
<dbReference type="GO" id="GO:0005524">
    <property type="term" value="F:ATP binding"/>
    <property type="evidence" value="ECO:0007669"/>
    <property type="project" value="UniProtKB-UniRule"/>
</dbReference>
<dbReference type="InterPro" id="IPR032882">
    <property type="entry name" value="SrkA/RdoA"/>
</dbReference>
<dbReference type="RefSeq" id="WP_054018622.1">
    <property type="nucleotide sequence ID" value="NZ_BBYR01000007.1"/>
</dbReference>
<evidence type="ECO:0000256" key="7">
    <source>
        <dbReference type="ARBA" id="ARBA00022777"/>
    </source>
</evidence>
<comment type="catalytic activity">
    <reaction evidence="11">
        <text>L-threonyl-[protein] + ATP = O-phospho-L-threonyl-[protein] + ADP + H(+)</text>
        <dbReference type="Rhea" id="RHEA:46608"/>
        <dbReference type="Rhea" id="RHEA-COMP:11060"/>
        <dbReference type="Rhea" id="RHEA-COMP:11605"/>
        <dbReference type="ChEBI" id="CHEBI:15378"/>
        <dbReference type="ChEBI" id="CHEBI:30013"/>
        <dbReference type="ChEBI" id="CHEBI:30616"/>
        <dbReference type="ChEBI" id="CHEBI:61977"/>
        <dbReference type="ChEBI" id="CHEBI:456216"/>
        <dbReference type="EC" id="2.7.11.1"/>
    </reaction>
</comment>
<feature type="active site" description="Proton acceptor" evidence="11">
    <location>
        <position position="245"/>
    </location>
</feature>
<dbReference type="InterPro" id="IPR011009">
    <property type="entry name" value="Kinase-like_dom_sf"/>
</dbReference>
<dbReference type="PANTHER" id="PTHR39573">
    <property type="entry name" value="STRESS RESPONSE KINASE A"/>
    <property type="match status" value="1"/>
</dbReference>
<feature type="domain" description="Aminoglycoside phosphotransferase" evidence="12">
    <location>
        <begin position="41"/>
        <end position="306"/>
    </location>
</feature>
<dbReference type="EMBL" id="BBYR01000007">
    <property type="protein sequence ID" value="GAP34517.1"/>
    <property type="molecule type" value="Genomic_DNA"/>
</dbReference>
<dbReference type="Gene3D" id="1.20.1270.170">
    <property type="match status" value="1"/>
</dbReference>
<dbReference type="Proteomes" id="UP000037660">
    <property type="component" value="Unassembled WGS sequence"/>
</dbReference>
<dbReference type="GO" id="GO:0005737">
    <property type="term" value="C:cytoplasm"/>
    <property type="evidence" value="ECO:0007669"/>
    <property type="project" value="UniProtKB-SubCell"/>
</dbReference>
<comment type="similarity">
    <text evidence="11">Belongs to the SrkA/RdoA protein kinase family.</text>
</comment>
<evidence type="ECO:0000256" key="8">
    <source>
        <dbReference type="ARBA" id="ARBA00022840"/>
    </source>
</evidence>
<dbReference type="SUPFAM" id="SSF56112">
    <property type="entry name" value="Protein kinase-like (PK-like)"/>
    <property type="match status" value="1"/>
</dbReference>
<reference evidence="14" key="1">
    <citation type="submission" date="2015-07" db="EMBL/GenBank/DDBJ databases">
        <title>Discovery of a poly(ethylene terephthalate assimilation.</title>
        <authorList>
            <person name="Yoshida S."/>
            <person name="Hiraga K."/>
            <person name="Takehana T."/>
            <person name="Taniguchi I."/>
            <person name="Yamaji H."/>
            <person name="Maeda Y."/>
            <person name="Toyohara K."/>
            <person name="Miyamoto K."/>
            <person name="Kimura Y."/>
            <person name="Oda K."/>
        </authorList>
    </citation>
    <scope>NUCLEOTIDE SEQUENCE [LARGE SCALE GENOMIC DNA]</scope>
    <source>
        <strain evidence="14">NBRC 110686 / TISTR 2288 / 201-F6</strain>
    </source>
</reference>
<dbReference type="GO" id="GO:0004674">
    <property type="term" value="F:protein serine/threonine kinase activity"/>
    <property type="evidence" value="ECO:0007669"/>
    <property type="project" value="UniProtKB-UniRule"/>
</dbReference>
<keyword evidence="4 11" id="KW-0808">Transferase</keyword>
<dbReference type="HAMAP" id="MF_01497">
    <property type="entry name" value="SrkA_kinase"/>
    <property type="match status" value="1"/>
</dbReference>
<feature type="binding site" evidence="11">
    <location>
        <position position="250"/>
    </location>
    <ligand>
        <name>Mg(2+)</name>
        <dbReference type="ChEBI" id="CHEBI:18420"/>
    </ligand>
</feature>
<accession>A0A0K8NVU6</accession>
<dbReference type="NCBIfam" id="NF008738">
    <property type="entry name" value="PRK11768.1"/>
    <property type="match status" value="1"/>
</dbReference>
<keyword evidence="3 11" id="KW-0597">Phosphoprotein</keyword>
<comment type="catalytic activity">
    <reaction evidence="11">
        <text>L-seryl-[protein] + ATP = O-phospho-L-seryl-[protein] + ADP + H(+)</text>
        <dbReference type="Rhea" id="RHEA:17989"/>
        <dbReference type="Rhea" id="RHEA-COMP:9863"/>
        <dbReference type="Rhea" id="RHEA-COMP:11604"/>
        <dbReference type="ChEBI" id="CHEBI:15378"/>
        <dbReference type="ChEBI" id="CHEBI:29999"/>
        <dbReference type="ChEBI" id="CHEBI:30616"/>
        <dbReference type="ChEBI" id="CHEBI:83421"/>
        <dbReference type="ChEBI" id="CHEBI:456216"/>
        <dbReference type="EC" id="2.7.11.1"/>
    </reaction>
</comment>
<evidence type="ECO:0000256" key="11">
    <source>
        <dbReference type="HAMAP-Rule" id="MF_01497"/>
    </source>
</evidence>
<dbReference type="Gene3D" id="3.30.200.70">
    <property type="match status" value="1"/>
</dbReference>
<evidence type="ECO:0000313" key="13">
    <source>
        <dbReference type="EMBL" id="GAP34517.1"/>
    </source>
</evidence>
<keyword evidence="7 11" id="KW-0418">Kinase</keyword>